<name>A0AAD5KTP9_9CRUS</name>
<dbReference type="EMBL" id="WJBH02000290">
    <property type="protein sequence ID" value="KAI9549596.1"/>
    <property type="molecule type" value="Genomic_DNA"/>
</dbReference>
<dbReference type="Proteomes" id="UP000820818">
    <property type="component" value="Unassembled WGS sequence"/>
</dbReference>
<evidence type="ECO:0000313" key="1">
    <source>
        <dbReference type="EMBL" id="KAI9549596.1"/>
    </source>
</evidence>
<gene>
    <name evidence="1" type="ORF">GHT06_003782</name>
</gene>
<dbReference type="AlphaFoldDB" id="A0AAD5KTP9"/>
<accession>A0AAD5KTP9</accession>
<organism evidence="1 2">
    <name type="scientific">Daphnia sinensis</name>
    <dbReference type="NCBI Taxonomy" id="1820382"/>
    <lineage>
        <taxon>Eukaryota</taxon>
        <taxon>Metazoa</taxon>
        <taxon>Ecdysozoa</taxon>
        <taxon>Arthropoda</taxon>
        <taxon>Crustacea</taxon>
        <taxon>Branchiopoda</taxon>
        <taxon>Diplostraca</taxon>
        <taxon>Cladocera</taxon>
        <taxon>Anomopoda</taxon>
        <taxon>Daphniidae</taxon>
        <taxon>Daphnia</taxon>
        <taxon>Daphnia similis group</taxon>
    </lineage>
</organism>
<keyword evidence="2" id="KW-1185">Reference proteome</keyword>
<sequence>MATITADETMAKHVGNTEFKDVYEQFKNDVDKTDCDPTAAGFLLRTGAFFLLVLTSIDSSGRVIGKFHPQVAAMLSCMSGAGQIARTTDLPGVYTELTSCLQRILGDLKASRPPKCEESAMAFTFSHMATLATYWTAVYVDDLLSSVVVPIKMGVYTETVDPVEGAKEFLMPVVCKRPLGLQAIAASPRRDTKPVALEREHPGRALAF</sequence>
<proteinExistence type="predicted"/>
<reference evidence="1" key="1">
    <citation type="submission" date="2022-05" db="EMBL/GenBank/DDBJ databases">
        <title>A multi-omics perspective on studying reproductive biology in Daphnia sinensis.</title>
        <authorList>
            <person name="Jia J."/>
        </authorList>
    </citation>
    <scope>NUCLEOTIDE SEQUENCE</scope>
    <source>
        <strain evidence="1">WSL</strain>
    </source>
</reference>
<evidence type="ECO:0000313" key="2">
    <source>
        <dbReference type="Proteomes" id="UP000820818"/>
    </source>
</evidence>
<comment type="caution">
    <text evidence="1">The sequence shown here is derived from an EMBL/GenBank/DDBJ whole genome shotgun (WGS) entry which is preliminary data.</text>
</comment>
<protein>
    <submittedName>
        <fullName evidence="1">Uncharacterized protein</fullName>
    </submittedName>
</protein>